<evidence type="ECO:0000313" key="2">
    <source>
        <dbReference type="EMBL" id="MBG0833938.1"/>
    </source>
</evidence>
<dbReference type="RefSeq" id="WP_196473676.1">
    <property type="nucleotide sequence ID" value="NZ_JACFYX020000001.1"/>
</dbReference>
<reference evidence="2" key="1">
    <citation type="submission" date="2020-07" db="EMBL/GenBank/DDBJ databases">
        <title>Pseudomonas chaetoceroseae sp. nov., a new member of the Pseudomonas oleovorans group isolated from a culture of Chaetoceros calcitrans.</title>
        <authorList>
            <person name="Girard L."/>
            <person name="Lood C."/>
            <person name="De Mot R."/>
            <person name="Baudart J."/>
        </authorList>
    </citation>
    <scope>NUCLEOTIDE SEQUENCE</scope>
    <source>
        <strain evidence="2">536</strain>
    </source>
</reference>
<protein>
    <submittedName>
        <fullName evidence="2">Pilus assembly protein PilX</fullName>
    </submittedName>
</protein>
<proteinExistence type="predicted"/>
<evidence type="ECO:0000259" key="1">
    <source>
        <dbReference type="Pfam" id="PF14341"/>
    </source>
</evidence>
<organism evidence="2 3">
    <name type="scientific">Pseudomonas chaetocerotis</name>
    <dbReference type="NCBI Taxonomy" id="2758695"/>
    <lineage>
        <taxon>Bacteria</taxon>
        <taxon>Pseudomonadati</taxon>
        <taxon>Pseudomonadota</taxon>
        <taxon>Gammaproteobacteria</taxon>
        <taxon>Pseudomonadales</taxon>
        <taxon>Pseudomonadaceae</taxon>
        <taxon>Pseudomonas</taxon>
    </lineage>
</organism>
<feature type="domain" description="Type 4 fimbrial biogenesis protein PilX N-terminal" evidence="1">
    <location>
        <begin position="11"/>
        <end position="60"/>
    </location>
</feature>
<dbReference type="EMBL" id="JACFYX010000002">
    <property type="protein sequence ID" value="MBG0833938.1"/>
    <property type="molecule type" value="Genomic_DNA"/>
</dbReference>
<accession>A0A931GD75</accession>
<gene>
    <name evidence="2" type="ORF">H3221_02290</name>
</gene>
<dbReference type="AlphaFoldDB" id="A0A931GD75"/>
<name>A0A931GD75_9PSED</name>
<sequence length="215" mass="23014">MTAFPSHRQNGAVLLVALVMLLVLTLLAVSSMRSVTLETRITANRAQSVQLVNVAEAGLREAEFRFYGPGNLADKLNANPANCNTNNTLKTNGLNKPCLLEILGDKLQAFVEEPQEINDSFLDANSNGGLAWMPYRGTDPANSTEPSGSHTAQWNSMLAGESETAAVNAEYGMALEGQGTYFYLNNAKATPKEGQSGGVSYVQSSHANIYLGLNN</sequence>
<dbReference type="Pfam" id="PF14341">
    <property type="entry name" value="PilX_N"/>
    <property type="match status" value="1"/>
</dbReference>
<dbReference type="InterPro" id="IPR025746">
    <property type="entry name" value="PilX_N_dom"/>
</dbReference>
<evidence type="ECO:0000313" key="3">
    <source>
        <dbReference type="Proteomes" id="UP000596932"/>
    </source>
</evidence>
<dbReference type="Proteomes" id="UP000596932">
    <property type="component" value="Unassembled WGS sequence"/>
</dbReference>
<comment type="caution">
    <text evidence="2">The sequence shown here is derived from an EMBL/GenBank/DDBJ whole genome shotgun (WGS) entry which is preliminary data.</text>
</comment>
<keyword evidence="3" id="KW-1185">Reference proteome</keyword>